<feature type="region of interest" description="Disordered" evidence="4">
    <location>
        <begin position="277"/>
        <end position="298"/>
    </location>
</feature>
<accession>A0AAD8ZM02</accession>
<protein>
    <recommendedName>
        <fullName evidence="7">Tpd52 like 2a</fullName>
    </recommendedName>
</protein>
<comment type="caution">
    <text evidence="5">The sequence shown here is derived from an EMBL/GenBank/DDBJ whole genome shotgun (WGS) entry which is preliminary data.</text>
</comment>
<comment type="similarity">
    <text evidence="1">Belongs to the TPD52 family.</text>
</comment>
<dbReference type="InterPro" id="IPR026754">
    <property type="entry name" value="PPDPF"/>
</dbReference>
<sequence>MDSENRGFATMNAEGASGGTLQPGMTEEETLEVQLELTKVEDEILTLRQVLNAKERHAADLRRRLGINPLSEFKQNITKGWQDVQSSNAYMKTSQTLGDLNDRVKSSNFYLTASATLEDISRSDAYKKTQETFSQAGQVTSSAFSTMSSAIKSRLGELSNSYNGYSMRQSLSMPAMRLGKMAAIPSSGSLVATHDYYRRRIGSTSSNSSCGSSEYSGEVIPHHPGLPRQDSGHWWSTFFFGKQNQTVVPNGVDAQQKTGTYTMANGQVTCIAQKMVVKKKPSESSDSGKQEHTTPPAS</sequence>
<comment type="similarity">
    <text evidence="2">Belongs to the PPDPF family.</text>
</comment>
<gene>
    <name evidence="5" type="ORF">P4O66_022975</name>
</gene>
<dbReference type="InterPro" id="IPR007327">
    <property type="entry name" value="TPD52"/>
</dbReference>
<reference evidence="5" key="1">
    <citation type="submission" date="2023-03" db="EMBL/GenBank/DDBJ databases">
        <title>Electrophorus voltai genome.</title>
        <authorList>
            <person name="Bian C."/>
        </authorList>
    </citation>
    <scope>NUCLEOTIDE SEQUENCE</scope>
    <source>
        <strain evidence="5">CB-2022</strain>
        <tissue evidence="5">Muscle</tissue>
    </source>
</reference>
<dbReference type="Pfam" id="PF04201">
    <property type="entry name" value="TPD52"/>
    <property type="match status" value="2"/>
</dbReference>
<evidence type="ECO:0000256" key="1">
    <source>
        <dbReference type="ARBA" id="ARBA00005702"/>
    </source>
</evidence>
<dbReference type="GO" id="GO:0030154">
    <property type="term" value="P:cell differentiation"/>
    <property type="evidence" value="ECO:0007669"/>
    <property type="project" value="InterPro"/>
</dbReference>
<evidence type="ECO:0000313" key="5">
    <source>
        <dbReference type="EMBL" id="KAK1801295.1"/>
    </source>
</evidence>
<dbReference type="AlphaFoldDB" id="A0AAD8ZM02"/>
<proteinExistence type="inferred from homology"/>
<dbReference type="Proteomes" id="UP001239994">
    <property type="component" value="Unassembled WGS sequence"/>
</dbReference>
<evidence type="ECO:0008006" key="7">
    <source>
        <dbReference type="Google" id="ProtNLM"/>
    </source>
</evidence>
<evidence type="ECO:0000256" key="2">
    <source>
        <dbReference type="ARBA" id="ARBA00006609"/>
    </source>
</evidence>
<feature type="region of interest" description="Disordered" evidence="4">
    <location>
        <begin position="1"/>
        <end position="28"/>
    </location>
</feature>
<feature type="compositionally biased region" description="Basic and acidic residues" evidence="4">
    <location>
        <begin position="280"/>
        <end position="292"/>
    </location>
</feature>
<dbReference type="Pfam" id="PF15060">
    <property type="entry name" value="PPDFL"/>
    <property type="match status" value="1"/>
</dbReference>
<keyword evidence="3" id="KW-0175">Coiled coil</keyword>
<keyword evidence="6" id="KW-1185">Reference proteome</keyword>
<dbReference type="EMBL" id="JAROKS010000009">
    <property type="protein sequence ID" value="KAK1801295.1"/>
    <property type="molecule type" value="Genomic_DNA"/>
</dbReference>
<evidence type="ECO:0000256" key="4">
    <source>
        <dbReference type="SAM" id="MobiDB-lite"/>
    </source>
</evidence>
<dbReference type="PANTHER" id="PTHR14572">
    <property type="entry name" value="PANCREATIC PROGENITOR CELL DIFFERENTIATION AND PROLIFERATION FACTOR"/>
    <property type="match status" value="1"/>
</dbReference>
<name>A0AAD8ZM02_9TELE</name>
<organism evidence="5 6">
    <name type="scientific">Electrophorus voltai</name>
    <dbReference type="NCBI Taxonomy" id="2609070"/>
    <lineage>
        <taxon>Eukaryota</taxon>
        <taxon>Metazoa</taxon>
        <taxon>Chordata</taxon>
        <taxon>Craniata</taxon>
        <taxon>Vertebrata</taxon>
        <taxon>Euteleostomi</taxon>
        <taxon>Actinopterygii</taxon>
        <taxon>Neopterygii</taxon>
        <taxon>Teleostei</taxon>
        <taxon>Ostariophysi</taxon>
        <taxon>Gymnotiformes</taxon>
        <taxon>Gymnotoidei</taxon>
        <taxon>Gymnotidae</taxon>
        <taxon>Electrophorus</taxon>
    </lineage>
</organism>
<evidence type="ECO:0000256" key="3">
    <source>
        <dbReference type="ARBA" id="ARBA00023054"/>
    </source>
</evidence>
<evidence type="ECO:0000313" key="6">
    <source>
        <dbReference type="Proteomes" id="UP001239994"/>
    </source>
</evidence>
<dbReference type="PRINTS" id="PR02071">
    <property type="entry name" value="PPDPFACTOR"/>
</dbReference>